<sequence>MDEKKMENTIPLQKNLLKNGFKHLKPGGILIYSTCSFAKSQNEDVVEWFLQENKEAKILPVFSDEKINEIKCQKGFNDKTIRFDPINNKTGGLFVSKITKLEL</sequence>
<evidence type="ECO:0000256" key="4">
    <source>
        <dbReference type="ARBA" id="ARBA00022884"/>
    </source>
</evidence>
<evidence type="ECO:0000256" key="3">
    <source>
        <dbReference type="ARBA" id="ARBA00022691"/>
    </source>
</evidence>
<dbReference type="InterPro" id="IPR029063">
    <property type="entry name" value="SAM-dependent_MTases_sf"/>
</dbReference>
<feature type="active site" description="Nucleophile" evidence="5">
    <location>
        <position position="35"/>
    </location>
</feature>
<dbReference type="InterPro" id="IPR001678">
    <property type="entry name" value="MeTrfase_RsmB-F_NOP2_dom"/>
</dbReference>
<name>A0A0V0QV11_PSEPJ</name>
<dbReference type="InterPro" id="IPR049560">
    <property type="entry name" value="MeTrfase_RsmB-F_NOP2_cat"/>
</dbReference>
<dbReference type="OrthoDB" id="427002at2759"/>
<evidence type="ECO:0000313" key="8">
    <source>
        <dbReference type="Proteomes" id="UP000054937"/>
    </source>
</evidence>
<comment type="caution">
    <text evidence="7">The sequence shown here is derived from an EMBL/GenBank/DDBJ whole genome shotgun (WGS) entry which is preliminary data.</text>
</comment>
<proteinExistence type="inferred from homology"/>
<reference evidence="7 8" key="1">
    <citation type="journal article" date="2015" name="Sci. Rep.">
        <title>Genome of the facultative scuticociliatosis pathogen Pseudocohnilembus persalinus provides insight into its virulence through horizontal gene transfer.</title>
        <authorList>
            <person name="Xiong J."/>
            <person name="Wang G."/>
            <person name="Cheng J."/>
            <person name="Tian M."/>
            <person name="Pan X."/>
            <person name="Warren A."/>
            <person name="Jiang C."/>
            <person name="Yuan D."/>
            <person name="Miao W."/>
        </authorList>
    </citation>
    <scope>NUCLEOTIDE SEQUENCE [LARGE SCALE GENOMIC DNA]</scope>
    <source>
        <strain evidence="7">36N120E</strain>
    </source>
</reference>
<dbReference type="GO" id="GO:0003723">
    <property type="term" value="F:RNA binding"/>
    <property type="evidence" value="ECO:0007669"/>
    <property type="project" value="UniProtKB-UniRule"/>
</dbReference>
<dbReference type="EMBL" id="LDAU01000102">
    <property type="protein sequence ID" value="KRX05990.1"/>
    <property type="molecule type" value="Genomic_DNA"/>
</dbReference>
<dbReference type="Gene3D" id="3.40.50.150">
    <property type="entry name" value="Vaccinia Virus protein VP39"/>
    <property type="match status" value="1"/>
</dbReference>
<dbReference type="InParanoid" id="A0A0V0QV11"/>
<evidence type="ECO:0000256" key="1">
    <source>
        <dbReference type="ARBA" id="ARBA00022603"/>
    </source>
</evidence>
<keyword evidence="2 5" id="KW-0808">Transferase</keyword>
<dbReference type="PROSITE" id="PS51686">
    <property type="entry name" value="SAM_MT_RSMB_NOP"/>
    <property type="match status" value="1"/>
</dbReference>
<dbReference type="SUPFAM" id="SSF53335">
    <property type="entry name" value="S-adenosyl-L-methionine-dependent methyltransferases"/>
    <property type="match status" value="1"/>
</dbReference>
<dbReference type="Pfam" id="PF01189">
    <property type="entry name" value="Methyltr_RsmB-F"/>
    <property type="match status" value="1"/>
</dbReference>
<dbReference type="InterPro" id="IPR023267">
    <property type="entry name" value="RCMT"/>
</dbReference>
<feature type="domain" description="SAM-dependent MTase RsmB/NOP-type" evidence="6">
    <location>
        <begin position="1"/>
        <end position="101"/>
    </location>
</feature>
<dbReference type="PANTHER" id="PTHR22807:SF16">
    <property type="entry name" value="SAM-DEPENDENT MTASE RSMB_NOP-TYPE DOMAIN-CONTAINING PROTEIN"/>
    <property type="match status" value="1"/>
</dbReference>
<dbReference type="PANTHER" id="PTHR22807">
    <property type="entry name" value="NOP2 YEAST -RELATED NOL1/NOP2/FMU SUN DOMAIN-CONTAINING"/>
    <property type="match status" value="1"/>
</dbReference>
<keyword evidence="8" id="KW-1185">Reference proteome</keyword>
<keyword evidence="1 5" id="KW-0489">Methyltransferase</keyword>
<dbReference type="PRINTS" id="PR02008">
    <property type="entry name" value="RCMTFAMILY"/>
</dbReference>
<evidence type="ECO:0000256" key="2">
    <source>
        <dbReference type="ARBA" id="ARBA00022679"/>
    </source>
</evidence>
<organism evidence="7 8">
    <name type="scientific">Pseudocohnilembus persalinus</name>
    <name type="common">Ciliate</name>
    <dbReference type="NCBI Taxonomy" id="266149"/>
    <lineage>
        <taxon>Eukaryota</taxon>
        <taxon>Sar</taxon>
        <taxon>Alveolata</taxon>
        <taxon>Ciliophora</taxon>
        <taxon>Intramacronucleata</taxon>
        <taxon>Oligohymenophorea</taxon>
        <taxon>Scuticociliatia</taxon>
        <taxon>Philasterida</taxon>
        <taxon>Pseudocohnilembidae</taxon>
        <taxon>Pseudocohnilembus</taxon>
    </lineage>
</organism>
<dbReference type="GO" id="GO:0008173">
    <property type="term" value="F:RNA methyltransferase activity"/>
    <property type="evidence" value="ECO:0007669"/>
    <property type="project" value="InterPro"/>
</dbReference>
<keyword evidence="4 5" id="KW-0694">RNA-binding</keyword>
<dbReference type="Proteomes" id="UP000054937">
    <property type="component" value="Unassembled WGS sequence"/>
</dbReference>
<dbReference type="GO" id="GO:0001510">
    <property type="term" value="P:RNA methylation"/>
    <property type="evidence" value="ECO:0007669"/>
    <property type="project" value="InterPro"/>
</dbReference>
<protein>
    <recommendedName>
        <fullName evidence="6">SAM-dependent MTase RsmB/NOP-type domain-containing protein</fullName>
    </recommendedName>
</protein>
<keyword evidence="3 5" id="KW-0949">S-adenosyl-L-methionine</keyword>
<evidence type="ECO:0000259" key="6">
    <source>
        <dbReference type="PROSITE" id="PS51686"/>
    </source>
</evidence>
<evidence type="ECO:0000313" key="7">
    <source>
        <dbReference type="EMBL" id="KRX05990.1"/>
    </source>
</evidence>
<comment type="caution">
    <text evidence="5">Lacks conserved residue(s) required for the propagation of feature annotation.</text>
</comment>
<comment type="similarity">
    <text evidence="5">Belongs to the class I-like SAM-binding methyltransferase superfamily. RsmB/NOP family.</text>
</comment>
<evidence type="ECO:0000256" key="5">
    <source>
        <dbReference type="PROSITE-ProRule" id="PRU01023"/>
    </source>
</evidence>
<dbReference type="AlphaFoldDB" id="A0A0V0QV11"/>
<accession>A0A0V0QV11</accession>
<gene>
    <name evidence="7" type="ORF">PPERSA_01068</name>
</gene>